<organism evidence="3 4">
    <name type="scientific">Clunio marinus</name>
    <dbReference type="NCBI Taxonomy" id="568069"/>
    <lineage>
        <taxon>Eukaryota</taxon>
        <taxon>Metazoa</taxon>
        <taxon>Ecdysozoa</taxon>
        <taxon>Arthropoda</taxon>
        <taxon>Hexapoda</taxon>
        <taxon>Insecta</taxon>
        <taxon>Pterygota</taxon>
        <taxon>Neoptera</taxon>
        <taxon>Endopterygota</taxon>
        <taxon>Diptera</taxon>
        <taxon>Nematocera</taxon>
        <taxon>Chironomoidea</taxon>
        <taxon>Chironomidae</taxon>
        <taxon>Clunio</taxon>
    </lineage>
</organism>
<keyword evidence="4" id="KW-1185">Reference proteome</keyword>
<sequence>MKIVIAILLIACVISVIESQTNPGSSSGELDDLVLSGPGAEMIANQGIQKREACNRDDDSDDDDDDDRRRK</sequence>
<name>A0A1J1I9B7_9DIPT</name>
<proteinExistence type="predicted"/>
<feature type="compositionally biased region" description="Acidic residues" evidence="1">
    <location>
        <begin position="58"/>
        <end position="71"/>
    </location>
</feature>
<gene>
    <name evidence="3" type="ORF">CLUMA_CG009593</name>
</gene>
<evidence type="ECO:0000313" key="3">
    <source>
        <dbReference type="EMBL" id="CRK96164.1"/>
    </source>
</evidence>
<dbReference type="Proteomes" id="UP000183832">
    <property type="component" value="Unassembled WGS sequence"/>
</dbReference>
<evidence type="ECO:0000256" key="2">
    <source>
        <dbReference type="SAM" id="SignalP"/>
    </source>
</evidence>
<dbReference type="EMBL" id="CVRI01000043">
    <property type="protein sequence ID" value="CRK96164.1"/>
    <property type="molecule type" value="Genomic_DNA"/>
</dbReference>
<feature type="signal peptide" evidence="2">
    <location>
        <begin position="1"/>
        <end position="19"/>
    </location>
</feature>
<feature type="chain" id="PRO_5012927169" evidence="2">
    <location>
        <begin position="20"/>
        <end position="71"/>
    </location>
</feature>
<evidence type="ECO:0000256" key="1">
    <source>
        <dbReference type="SAM" id="MobiDB-lite"/>
    </source>
</evidence>
<feature type="region of interest" description="Disordered" evidence="1">
    <location>
        <begin position="46"/>
        <end position="71"/>
    </location>
</feature>
<protein>
    <submittedName>
        <fullName evidence="3">CLUMA_CG009593, isoform A</fullName>
    </submittedName>
</protein>
<keyword evidence="2" id="KW-0732">Signal</keyword>
<dbReference type="AlphaFoldDB" id="A0A1J1I9B7"/>
<evidence type="ECO:0000313" key="4">
    <source>
        <dbReference type="Proteomes" id="UP000183832"/>
    </source>
</evidence>
<reference evidence="3 4" key="1">
    <citation type="submission" date="2015-04" db="EMBL/GenBank/DDBJ databases">
        <authorList>
            <person name="Syromyatnikov M.Y."/>
            <person name="Popov V.N."/>
        </authorList>
    </citation>
    <scope>NUCLEOTIDE SEQUENCE [LARGE SCALE GENOMIC DNA]</scope>
</reference>
<accession>A0A1J1I9B7</accession>